<evidence type="ECO:0000256" key="5">
    <source>
        <dbReference type="ARBA" id="ARBA00022673"/>
    </source>
</evidence>
<dbReference type="Proteomes" id="UP000239649">
    <property type="component" value="Unassembled WGS sequence"/>
</dbReference>
<organism evidence="14 15">
    <name type="scientific">Micractinium conductrix</name>
    <dbReference type="NCBI Taxonomy" id="554055"/>
    <lineage>
        <taxon>Eukaryota</taxon>
        <taxon>Viridiplantae</taxon>
        <taxon>Chlorophyta</taxon>
        <taxon>core chlorophytes</taxon>
        <taxon>Trebouxiophyceae</taxon>
        <taxon>Chlorellales</taxon>
        <taxon>Chlorellaceae</taxon>
        <taxon>Chlorella clade</taxon>
        <taxon>Micractinium</taxon>
    </lineage>
</organism>
<comment type="subcellular location">
    <subcellularLocation>
        <location evidence="1">Endoplasmic reticulum membrane</location>
        <topology evidence="1">Multi-pass membrane protein</topology>
    </subcellularLocation>
</comment>
<reference evidence="14 15" key="1">
    <citation type="journal article" date="2018" name="Plant J.">
        <title>Genome sequences of Chlorella sorokiniana UTEX 1602 and Micractinium conductrix SAG 241.80: implications to maltose excretion by a green alga.</title>
        <authorList>
            <person name="Arriola M.B."/>
            <person name="Velmurugan N."/>
            <person name="Zhang Y."/>
            <person name="Plunkett M.H."/>
            <person name="Hondzo H."/>
            <person name="Barney B.M."/>
        </authorList>
    </citation>
    <scope>NUCLEOTIDE SEQUENCE [LARGE SCALE GENOMIC DNA]</scope>
    <source>
        <strain evidence="14 15">SAG 241.80</strain>
    </source>
</reference>
<keyword evidence="6 14" id="KW-0812">Transmembrane</keyword>
<evidence type="ECO:0000256" key="4">
    <source>
        <dbReference type="ARBA" id="ARBA00022568"/>
    </source>
</evidence>
<name>A0A2P6VFN0_9CHLO</name>
<dbReference type="OrthoDB" id="342726at2759"/>
<dbReference type="GO" id="GO:0005789">
    <property type="term" value="C:endoplasmic reticulum membrane"/>
    <property type="evidence" value="ECO:0007669"/>
    <property type="project" value="UniProtKB-SubCell"/>
</dbReference>
<dbReference type="SMART" id="SM01415">
    <property type="entry name" value="DUF106"/>
    <property type="match status" value="1"/>
</dbReference>
<proteinExistence type="inferred from homology"/>
<gene>
    <name evidence="14" type="ORF">C2E20_3923</name>
</gene>
<evidence type="ECO:0000256" key="6">
    <source>
        <dbReference type="ARBA" id="ARBA00022692"/>
    </source>
</evidence>
<evidence type="ECO:0000256" key="10">
    <source>
        <dbReference type="ARBA" id="ARBA00023054"/>
    </source>
</evidence>
<dbReference type="PANTHER" id="PTHR20917">
    <property type="entry name" value="PNAS-RELATED"/>
    <property type="match status" value="1"/>
</dbReference>
<dbReference type="AlphaFoldDB" id="A0A2P6VFN0"/>
<evidence type="ECO:0000256" key="9">
    <source>
        <dbReference type="ARBA" id="ARBA00022989"/>
    </source>
</evidence>
<evidence type="ECO:0000256" key="11">
    <source>
        <dbReference type="ARBA" id="ARBA00023065"/>
    </source>
</evidence>
<keyword evidence="10" id="KW-0175">Coiled coil</keyword>
<keyword evidence="12" id="KW-0472">Membrane</keyword>
<keyword evidence="7" id="KW-0256">Endoplasmic reticulum</keyword>
<evidence type="ECO:0000256" key="2">
    <source>
        <dbReference type="ARBA" id="ARBA00006537"/>
    </source>
</evidence>
<evidence type="ECO:0000256" key="12">
    <source>
        <dbReference type="ARBA" id="ARBA00023136"/>
    </source>
</evidence>
<keyword evidence="11" id="KW-0406">Ion transport</keyword>
<dbReference type="STRING" id="554055.A0A2P6VFN0"/>
<keyword evidence="15" id="KW-1185">Reference proteome</keyword>
<evidence type="ECO:0000256" key="7">
    <source>
        <dbReference type="ARBA" id="ARBA00022824"/>
    </source>
</evidence>
<keyword evidence="5" id="KW-0107">Calcium channel</keyword>
<dbReference type="InterPro" id="IPR002809">
    <property type="entry name" value="EMC3/TMCO1"/>
</dbReference>
<keyword evidence="3" id="KW-0813">Transport</keyword>
<accession>A0A2P6VFN0</accession>
<sequence length="190" mass="20855">MSLVPLAVIAFSATAALITELLQWVFVWRTPGFQALKANLAKHAAKVEEAKEGTQTAKNVKKKEARLQTWREAAAKQVAQYNMKAGVVTMACMFATYKGLTRTFGGLGPVVALPFEPPAFLQKITHRGLTGADPREGSALFIFVLCQMSIRAVIAKLCNLGMGREFQDIMPTLGKKTPFGSFFEEDSKRK</sequence>
<keyword evidence="8" id="KW-0106">Calcium</keyword>
<comment type="similarity">
    <text evidence="2">Belongs to the TMCO1 family.</text>
</comment>
<keyword evidence="4" id="KW-0109">Calcium transport</keyword>
<dbReference type="EMBL" id="LHPF02000009">
    <property type="protein sequence ID" value="PSC72904.1"/>
    <property type="molecule type" value="Genomic_DNA"/>
</dbReference>
<comment type="caution">
    <text evidence="14">The sequence shown here is derived from an EMBL/GenBank/DDBJ whole genome shotgun (WGS) entry which is preliminary data.</text>
</comment>
<evidence type="ECO:0000313" key="14">
    <source>
        <dbReference type="EMBL" id="PSC72904.1"/>
    </source>
</evidence>
<evidence type="ECO:0000256" key="3">
    <source>
        <dbReference type="ARBA" id="ARBA00022448"/>
    </source>
</evidence>
<evidence type="ECO:0000256" key="13">
    <source>
        <dbReference type="ARBA" id="ARBA00023303"/>
    </source>
</evidence>
<dbReference type="Pfam" id="PF01956">
    <property type="entry name" value="EMC3_TMCO1"/>
    <property type="match status" value="1"/>
</dbReference>
<dbReference type="GO" id="GO:0032469">
    <property type="term" value="P:endoplasmic reticulum calcium ion homeostasis"/>
    <property type="evidence" value="ECO:0007669"/>
    <property type="project" value="InterPro"/>
</dbReference>
<protein>
    <submittedName>
        <fullName evidence="14">Transmembrane and coiled-coil domain-containing 1</fullName>
    </submittedName>
</protein>
<dbReference type="InterPro" id="IPR008559">
    <property type="entry name" value="TMCO1"/>
</dbReference>
<keyword evidence="13" id="KW-0407">Ion channel</keyword>
<evidence type="ECO:0000256" key="1">
    <source>
        <dbReference type="ARBA" id="ARBA00004477"/>
    </source>
</evidence>
<dbReference type="GO" id="GO:0005262">
    <property type="term" value="F:calcium channel activity"/>
    <property type="evidence" value="ECO:0007669"/>
    <property type="project" value="UniProtKB-KW"/>
</dbReference>
<keyword evidence="9" id="KW-1133">Transmembrane helix</keyword>
<evidence type="ECO:0000256" key="8">
    <source>
        <dbReference type="ARBA" id="ARBA00022837"/>
    </source>
</evidence>
<evidence type="ECO:0000313" key="15">
    <source>
        <dbReference type="Proteomes" id="UP000239649"/>
    </source>
</evidence>
<dbReference type="PANTHER" id="PTHR20917:SF0">
    <property type="entry name" value="CALCIUM LOAD-ACTIVATED CALCIUM CHANNEL"/>
    <property type="match status" value="1"/>
</dbReference>